<feature type="compositionally biased region" description="Pro residues" evidence="1">
    <location>
        <begin position="1"/>
        <end position="10"/>
    </location>
</feature>
<reference evidence="3 4" key="1">
    <citation type="submission" date="2012-02" db="EMBL/GenBank/DDBJ databases">
        <title>Complete genome sequence of Phycisphaera mikurensis NBRC 102666.</title>
        <authorList>
            <person name="Ankai A."/>
            <person name="Hosoyama A."/>
            <person name="Terui Y."/>
            <person name="Sekine M."/>
            <person name="Fukai R."/>
            <person name="Kato Y."/>
            <person name="Nakamura S."/>
            <person name="Yamada-Narita S."/>
            <person name="Kawakoshi A."/>
            <person name="Fukunaga Y."/>
            <person name="Yamazaki S."/>
            <person name="Fujita N."/>
        </authorList>
    </citation>
    <scope>NUCLEOTIDE SEQUENCE [LARGE SCALE GENOMIC DNA]</scope>
    <source>
        <strain evidence="4">NBRC 102666 / KCTC 22515 / FYK2301M01</strain>
    </source>
</reference>
<feature type="region of interest" description="Disordered" evidence="1">
    <location>
        <begin position="162"/>
        <end position="182"/>
    </location>
</feature>
<dbReference type="InterPro" id="IPR026870">
    <property type="entry name" value="Zinc_ribbon_dom"/>
</dbReference>
<dbReference type="Proteomes" id="UP000007881">
    <property type="component" value="Chromosome"/>
</dbReference>
<feature type="region of interest" description="Disordered" evidence="1">
    <location>
        <begin position="1"/>
        <end position="21"/>
    </location>
</feature>
<keyword evidence="4" id="KW-1185">Reference proteome</keyword>
<protein>
    <recommendedName>
        <fullName evidence="2">Zinc-ribbon domain-containing protein</fullName>
    </recommendedName>
</protein>
<organism evidence="3 4">
    <name type="scientific">Phycisphaera mikurensis (strain NBRC 102666 / KCTC 22515 / FYK2301M01)</name>
    <dbReference type="NCBI Taxonomy" id="1142394"/>
    <lineage>
        <taxon>Bacteria</taxon>
        <taxon>Pseudomonadati</taxon>
        <taxon>Planctomycetota</taxon>
        <taxon>Phycisphaerae</taxon>
        <taxon>Phycisphaerales</taxon>
        <taxon>Phycisphaeraceae</taxon>
        <taxon>Phycisphaera</taxon>
    </lineage>
</organism>
<dbReference type="AlphaFoldDB" id="I0IFI3"/>
<evidence type="ECO:0000313" key="4">
    <source>
        <dbReference type="Proteomes" id="UP000007881"/>
    </source>
</evidence>
<sequence length="246" mass="25519">MPAGPVPRVLPRPEAVQRAGPAADARRVIKFRCIACSKKVGVSDAAAGKRARCPQCSTVMRVPVPERVVEADLALAAAEPVMKPAMKAAAATPPPPERRRARAPRPPGGDFTVAGEVLTAPAAAGVHEPVAQEERRIRQDAMDSLAGLAAVSDAAPQMMNFGSGVNPSPKRKKRSAGPRVPTAVHPACGTCGTTVLASARFCTACGAALKVPDLPVDNNPIALPMTVRPPASGWKAGFWGWLLGAR</sequence>
<gene>
    <name evidence="3" type="ordered locus">PSMK_18620</name>
</gene>
<dbReference type="RefSeq" id="WP_014437239.1">
    <property type="nucleotide sequence ID" value="NC_017080.1"/>
</dbReference>
<feature type="domain" description="Zinc-ribbon" evidence="2">
    <location>
        <begin position="188"/>
        <end position="209"/>
    </location>
</feature>
<dbReference type="EMBL" id="AP012338">
    <property type="protein sequence ID" value="BAM04021.1"/>
    <property type="molecule type" value="Genomic_DNA"/>
</dbReference>
<dbReference type="Pfam" id="PF13240">
    <property type="entry name" value="Zn_Ribbon_1"/>
    <property type="match status" value="1"/>
</dbReference>
<accession>I0IFI3</accession>
<proteinExistence type="predicted"/>
<feature type="region of interest" description="Disordered" evidence="1">
    <location>
        <begin position="87"/>
        <end position="108"/>
    </location>
</feature>
<dbReference type="KEGG" id="phm:PSMK_18620"/>
<evidence type="ECO:0000256" key="1">
    <source>
        <dbReference type="SAM" id="MobiDB-lite"/>
    </source>
</evidence>
<evidence type="ECO:0000313" key="3">
    <source>
        <dbReference type="EMBL" id="BAM04021.1"/>
    </source>
</evidence>
<evidence type="ECO:0000259" key="2">
    <source>
        <dbReference type="Pfam" id="PF13240"/>
    </source>
</evidence>
<dbReference type="HOGENOM" id="CLU_1128248_0_0_0"/>
<name>I0IFI3_PHYMF</name>